<dbReference type="CDD" id="cd06354">
    <property type="entry name" value="PBP1_PrnA-like"/>
    <property type="match status" value="1"/>
</dbReference>
<gene>
    <name evidence="10" type="ORF">BDK89_1124</name>
</gene>
<evidence type="ECO:0000256" key="8">
    <source>
        <dbReference type="SAM" id="SignalP"/>
    </source>
</evidence>
<dbReference type="OrthoDB" id="9784230at2"/>
<feature type="domain" description="ABC transporter substrate-binding protein PnrA-like" evidence="9">
    <location>
        <begin position="69"/>
        <end position="379"/>
    </location>
</feature>
<dbReference type="Proteomes" id="UP000294558">
    <property type="component" value="Unassembled WGS sequence"/>
</dbReference>
<evidence type="ECO:0000313" key="11">
    <source>
        <dbReference type="Proteomes" id="UP000294558"/>
    </source>
</evidence>
<dbReference type="GO" id="GO:0005886">
    <property type="term" value="C:plasma membrane"/>
    <property type="evidence" value="ECO:0007669"/>
    <property type="project" value="UniProtKB-SubCell"/>
</dbReference>
<evidence type="ECO:0000256" key="2">
    <source>
        <dbReference type="ARBA" id="ARBA00008610"/>
    </source>
</evidence>
<comment type="similarity">
    <text evidence="2">Belongs to the BMP lipoprotein family.</text>
</comment>
<feature type="compositionally biased region" description="Acidic residues" evidence="7">
    <location>
        <begin position="23"/>
        <end position="58"/>
    </location>
</feature>
<dbReference type="PANTHER" id="PTHR34296">
    <property type="entry name" value="TRANSCRIPTIONAL ACTIVATOR PROTEIN MED"/>
    <property type="match status" value="1"/>
</dbReference>
<dbReference type="SUPFAM" id="SSF53822">
    <property type="entry name" value="Periplasmic binding protein-like I"/>
    <property type="match status" value="1"/>
</dbReference>
<evidence type="ECO:0000256" key="1">
    <source>
        <dbReference type="ARBA" id="ARBA00004193"/>
    </source>
</evidence>
<dbReference type="Pfam" id="PF02608">
    <property type="entry name" value="Bmp"/>
    <property type="match status" value="1"/>
</dbReference>
<feature type="chain" id="PRO_5039104614" evidence="8">
    <location>
        <begin position="20"/>
        <end position="383"/>
    </location>
</feature>
<keyword evidence="4 8" id="KW-0732">Signal</keyword>
<feature type="region of interest" description="Disordered" evidence="7">
    <location>
        <begin position="23"/>
        <end position="66"/>
    </location>
</feature>
<accession>A0A4R7HWQ7</accession>
<evidence type="ECO:0000259" key="9">
    <source>
        <dbReference type="Pfam" id="PF02608"/>
    </source>
</evidence>
<comment type="caution">
    <text evidence="10">The sequence shown here is derived from an EMBL/GenBank/DDBJ whole genome shotgun (WGS) entry which is preliminary data.</text>
</comment>
<sequence length="383" mass="39718">MIKSKRLLAAGLAASLVLAACGDDDDTADEPADDAEEPAEEPSDDAEEPAEEPSEEPAGESFNVGLTYDIGGRGDQSFNDSAAEGIDRAESELGITFTEAEPNVDGSNRAELLQLQADQSALVIGVGFLFAGDVATVSAENPDTNFAVVDDAMLDFDNGGVPVCDNCAGLTFAEEQGSFLVGAAAALNSESGTVGFIGGVGGFGLIEKFEAGFIEGVKAVDPEITVISQYITQAPDFDGFTAPDRAREIALAMYDQGADVIYHAAGGSGAGLFEAAAEQSESSGSKVWAIGVDSDQYLTAAPEVQEYILTSMLKRVDTAVFEITKAQQDGTFAAGNTVYDLSVDGVGYSTSGDFLSEEQITQIEDFKAQIIDGTIEVPTTPAG</sequence>
<feature type="signal peptide" evidence="8">
    <location>
        <begin position="1"/>
        <end position="19"/>
    </location>
</feature>
<dbReference type="InterPro" id="IPR050957">
    <property type="entry name" value="BMP_lipoprotein"/>
</dbReference>
<comment type="subcellular location">
    <subcellularLocation>
        <location evidence="1">Cell membrane</location>
        <topology evidence="1">Lipid-anchor</topology>
    </subcellularLocation>
</comment>
<evidence type="ECO:0000256" key="3">
    <source>
        <dbReference type="ARBA" id="ARBA00022475"/>
    </source>
</evidence>
<dbReference type="InterPro" id="IPR028082">
    <property type="entry name" value="Peripla_BP_I"/>
</dbReference>
<evidence type="ECO:0000313" key="10">
    <source>
        <dbReference type="EMBL" id="TDT15552.1"/>
    </source>
</evidence>
<organism evidence="10 11">
    <name type="scientific">Ilumatobacter fluminis</name>
    <dbReference type="NCBI Taxonomy" id="467091"/>
    <lineage>
        <taxon>Bacteria</taxon>
        <taxon>Bacillati</taxon>
        <taxon>Actinomycetota</taxon>
        <taxon>Acidimicrobiia</taxon>
        <taxon>Acidimicrobiales</taxon>
        <taxon>Ilumatobacteraceae</taxon>
        <taxon>Ilumatobacter</taxon>
    </lineage>
</organism>
<dbReference type="InterPro" id="IPR003760">
    <property type="entry name" value="PnrA-like"/>
</dbReference>
<name>A0A4R7HWQ7_9ACTN</name>
<keyword evidence="3" id="KW-1003">Cell membrane</keyword>
<evidence type="ECO:0000256" key="5">
    <source>
        <dbReference type="ARBA" id="ARBA00023136"/>
    </source>
</evidence>
<dbReference type="PROSITE" id="PS51257">
    <property type="entry name" value="PROKAR_LIPOPROTEIN"/>
    <property type="match status" value="1"/>
</dbReference>
<proteinExistence type="inferred from homology"/>
<keyword evidence="6" id="KW-0449">Lipoprotein</keyword>
<keyword evidence="5" id="KW-0472">Membrane</keyword>
<keyword evidence="11" id="KW-1185">Reference proteome</keyword>
<dbReference type="RefSeq" id="WP_133867990.1">
    <property type="nucleotide sequence ID" value="NZ_SOAU01000001.1"/>
</dbReference>
<evidence type="ECO:0000256" key="6">
    <source>
        <dbReference type="ARBA" id="ARBA00023288"/>
    </source>
</evidence>
<dbReference type="PANTHER" id="PTHR34296:SF2">
    <property type="entry name" value="ABC TRANSPORTER GUANOSINE-BINDING PROTEIN NUPN"/>
    <property type="match status" value="1"/>
</dbReference>
<dbReference type="Gene3D" id="3.40.50.2300">
    <property type="match status" value="2"/>
</dbReference>
<evidence type="ECO:0000256" key="7">
    <source>
        <dbReference type="SAM" id="MobiDB-lite"/>
    </source>
</evidence>
<dbReference type="EMBL" id="SOAU01000001">
    <property type="protein sequence ID" value="TDT15552.1"/>
    <property type="molecule type" value="Genomic_DNA"/>
</dbReference>
<reference evidence="10 11" key="1">
    <citation type="submission" date="2019-03" db="EMBL/GenBank/DDBJ databases">
        <title>Sequencing the genomes of 1000 actinobacteria strains.</title>
        <authorList>
            <person name="Klenk H.-P."/>
        </authorList>
    </citation>
    <scope>NUCLEOTIDE SEQUENCE [LARGE SCALE GENOMIC DNA]</scope>
    <source>
        <strain evidence="10 11">DSM 18936</strain>
    </source>
</reference>
<protein>
    <submittedName>
        <fullName evidence="10">Basic membrane protein A</fullName>
    </submittedName>
</protein>
<evidence type="ECO:0000256" key="4">
    <source>
        <dbReference type="ARBA" id="ARBA00022729"/>
    </source>
</evidence>
<dbReference type="AlphaFoldDB" id="A0A4R7HWQ7"/>